<dbReference type="Proteomes" id="UP000068164">
    <property type="component" value="Unassembled WGS sequence"/>
</dbReference>
<keyword evidence="1" id="KW-1133">Transmembrane helix</keyword>
<sequence length="156" mass="17385">MYFAPALMRAVFCCWTNLPVPWTFAIMLLMPHVRDATHALALVTLVVLHDLTLAASFADRIIVKHAGRSADARAATLDLWRRGRCSPRRREQDLGCASAMCLNERKIMKEETMKAAPTTAKAMSDHWNGRGHRFNAAASHLRHRGDCDTGAGFRLA</sequence>
<keyword evidence="1" id="KW-0472">Membrane</keyword>
<protein>
    <submittedName>
        <fullName evidence="2">Uncharacterized protein</fullName>
    </submittedName>
</protein>
<keyword evidence="3" id="KW-1185">Reference proteome</keyword>
<organism evidence="2 3">
    <name type="scientific">Rhizobium altiplani</name>
    <dbReference type="NCBI Taxonomy" id="1864509"/>
    <lineage>
        <taxon>Bacteria</taxon>
        <taxon>Pseudomonadati</taxon>
        <taxon>Pseudomonadota</taxon>
        <taxon>Alphaproteobacteria</taxon>
        <taxon>Hyphomicrobiales</taxon>
        <taxon>Rhizobiaceae</taxon>
        <taxon>Rhizobium/Agrobacterium group</taxon>
        <taxon>Rhizobium</taxon>
    </lineage>
</organism>
<proteinExistence type="predicted"/>
<dbReference type="AlphaFoldDB" id="A0A109JWS5"/>
<keyword evidence="1" id="KW-0812">Transmembrane</keyword>
<accession>A0A109JWS5</accession>
<gene>
    <name evidence="2" type="ORF">AS026_33825</name>
</gene>
<dbReference type="EMBL" id="LNCD01000036">
    <property type="protein sequence ID" value="KWV56544.1"/>
    <property type="molecule type" value="Genomic_DNA"/>
</dbReference>
<evidence type="ECO:0000313" key="3">
    <source>
        <dbReference type="Proteomes" id="UP000068164"/>
    </source>
</evidence>
<name>A0A109JWS5_9HYPH</name>
<feature type="transmembrane region" description="Helical" evidence="1">
    <location>
        <begin position="36"/>
        <end position="58"/>
    </location>
</feature>
<reference evidence="2 3" key="1">
    <citation type="submission" date="2015-11" db="EMBL/GenBank/DDBJ databases">
        <title>Draft Genome Sequence of the Strain BR 10423 (Rhizobium sp.) isolated from nodules of Mimosa pudica.</title>
        <authorList>
            <person name="Barauna A.C."/>
            <person name="Zilli J.E."/>
            <person name="Simoes-Araujo J.L."/>
            <person name="Reis V.M."/>
            <person name="James E.K."/>
            <person name="Reis F.B.Jr."/>
            <person name="Rouws L.F."/>
            <person name="Passos S.R."/>
            <person name="Gois S.R."/>
        </authorList>
    </citation>
    <scope>NUCLEOTIDE SEQUENCE [LARGE SCALE GENOMIC DNA]</scope>
    <source>
        <strain evidence="2 3">BR10423</strain>
    </source>
</reference>
<evidence type="ECO:0000313" key="2">
    <source>
        <dbReference type="EMBL" id="KWV56544.1"/>
    </source>
</evidence>
<evidence type="ECO:0000256" key="1">
    <source>
        <dbReference type="SAM" id="Phobius"/>
    </source>
</evidence>
<feature type="transmembrane region" description="Helical" evidence="1">
    <location>
        <begin position="7"/>
        <end position="30"/>
    </location>
</feature>
<comment type="caution">
    <text evidence="2">The sequence shown here is derived from an EMBL/GenBank/DDBJ whole genome shotgun (WGS) entry which is preliminary data.</text>
</comment>